<keyword evidence="6 10" id="KW-0378">Hydrolase</keyword>
<feature type="domain" description="Inhibitor I9" evidence="14">
    <location>
        <begin position="31"/>
        <end position="108"/>
    </location>
</feature>
<evidence type="ECO:0000259" key="15">
    <source>
        <dbReference type="Pfam" id="PF17766"/>
    </source>
</evidence>
<dbReference type="Gene3D" id="2.60.40.2310">
    <property type="match status" value="1"/>
</dbReference>
<keyword evidence="5" id="KW-0732">Signal</keyword>
<keyword evidence="3" id="KW-0964">Secreted</keyword>
<evidence type="ECO:0008006" key="18">
    <source>
        <dbReference type="Google" id="ProtNLM"/>
    </source>
</evidence>
<comment type="similarity">
    <text evidence="2 10">Belongs to the peptidase S8 family.</text>
</comment>
<evidence type="ECO:0000256" key="10">
    <source>
        <dbReference type="PROSITE-ProRule" id="PRU01240"/>
    </source>
</evidence>
<dbReference type="GO" id="GO:0006508">
    <property type="term" value="P:proteolysis"/>
    <property type="evidence" value="ECO:0007669"/>
    <property type="project" value="UniProtKB-KW"/>
</dbReference>
<sequence length="763" mass="82489">MALHEGLILHLFMFYITIFSYLGATVAQSDNYIVHMDLSAMPKAFSTQHNWYEATLSSAASHPSSKLIYTYSHVMNGFSARLSPSELRALKNSPGYVSSFPDNPVKLHTTHSPQFLHLNPLTGAWPASDYGNDVIIGLVDSGVWPESQSFKDDGMPNIPSRWKGQCTSGTQFTPSMCNKKLIGARYFNKGLLARYPKTNISMNSPRDTDGHGTHTSTTAAGSRVEGASYFGYATGSATGIAPRARVAMYKAFWDEGSYASDVIAAIDSAIEDGVDVLSLSFGYDQKPLYQDPVAIATFAAMEKGIFVSTSAGNEGPYLQTLHNGTPWVITVAASTVDREFLGVLTLGNQVPVTGFSLYVGNFSAAQLPLVFMGNCHNLKKLIKVRRKIVACEDDYKTGTLEYQINNLGKAQVLAGVFITNNTKIRDILQYLVLPTIALSPENGEILKDYINKTKSPKVSVTFKITSLGTTRAPSVDSYSSRGPSQSCPYVLKPDIAAPGSSILAAWPSNIPVVGLGKSQILFNDYNLLSGTSMACPHVSGVAALIKGAHPEWSPAAIRSAIMTSSDLLDNKLGVIRDIGDGFKAASPLAMGAGHINPNKALDPGLIYDAGVEDYVNLLCGLKFTENNTKTITRRSSFDCSKPSLDLNYPSFIAFFNSNDSSSSSTVVREFHRTVTNVGKGPAIYHPFITPIEGFNVSVTPDALIFSKKNEKLSYKLRIEGPLVMKARVAFGQLVWLDKSHSVQSPILITRLSSKPISSSPPAS</sequence>
<feature type="active site" description="Charge relay system" evidence="9 10">
    <location>
        <position position="532"/>
    </location>
</feature>
<evidence type="ECO:0000256" key="2">
    <source>
        <dbReference type="ARBA" id="ARBA00011073"/>
    </source>
</evidence>
<dbReference type="PROSITE" id="PS00138">
    <property type="entry name" value="SUBTILASE_SER"/>
    <property type="match status" value="1"/>
</dbReference>
<dbReference type="InterPro" id="IPR041469">
    <property type="entry name" value="Subtilisin-like_FN3"/>
</dbReference>
<evidence type="ECO:0000259" key="14">
    <source>
        <dbReference type="Pfam" id="PF05922"/>
    </source>
</evidence>
<dbReference type="FunFam" id="3.40.50.200:FF:000006">
    <property type="entry name" value="Subtilisin-like protease SBT1.5"/>
    <property type="match status" value="1"/>
</dbReference>
<dbReference type="GO" id="GO:0004252">
    <property type="term" value="F:serine-type endopeptidase activity"/>
    <property type="evidence" value="ECO:0007669"/>
    <property type="project" value="UniProtKB-UniRule"/>
</dbReference>
<feature type="domain" description="Subtilisin-like protease fibronectin type-III" evidence="15">
    <location>
        <begin position="645"/>
        <end position="748"/>
    </location>
</feature>
<evidence type="ECO:0000259" key="13">
    <source>
        <dbReference type="Pfam" id="PF00082"/>
    </source>
</evidence>
<dbReference type="CDD" id="cd02120">
    <property type="entry name" value="PA_subtilisin_like"/>
    <property type="match status" value="1"/>
</dbReference>
<dbReference type="AlphaFoldDB" id="A0AAE1JPX7"/>
<dbReference type="InterPro" id="IPR034197">
    <property type="entry name" value="Peptidases_S8_3"/>
</dbReference>
<keyword evidence="12" id="KW-0472">Membrane</keyword>
<dbReference type="Gene3D" id="3.30.70.80">
    <property type="entry name" value="Peptidase S8 propeptide/proteinase inhibitor I9"/>
    <property type="match status" value="1"/>
</dbReference>
<feature type="domain" description="Peptidase S8/S53" evidence="13">
    <location>
        <begin position="131"/>
        <end position="570"/>
    </location>
</feature>
<feature type="region of interest" description="Disordered" evidence="11">
    <location>
        <begin position="198"/>
        <end position="219"/>
    </location>
</feature>
<keyword evidence="8" id="KW-0325">Glycoprotein</keyword>
<dbReference type="InterPro" id="IPR000209">
    <property type="entry name" value="Peptidase_S8/S53_dom"/>
</dbReference>
<keyword evidence="12" id="KW-0812">Transmembrane</keyword>
<dbReference type="GO" id="GO:0009609">
    <property type="term" value="P:response to symbiotic bacterium"/>
    <property type="evidence" value="ECO:0007669"/>
    <property type="project" value="UniProtKB-ARBA"/>
</dbReference>
<dbReference type="InterPro" id="IPR010259">
    <property type="entry name" value="S8pro/Inhibitor_I9"/>
</dbReference>
<feature type="transmembrane region" description="Helical" evidence="12">
    <location>
        <begin position="7"/>
        <end position="27"/>
    </location>
</feature>
<reference evidence="16" key="1">
    <citation type="submission" date="2023-10" db="EMBL/GenBank/DDBJ databases">
        <title>Chromosome-level genome of the transformable northern wattle, Acacia crassicarpa.</title>
        <authorList>
            <person name="Massaro I."/>
            <person name="Sinha N.R."/>
            <person name="Poethig S."/>
            <person name="Leichty A.R."/>
        </authorList>
    </citation>
    <scope>NUCLEOTIDE SEQUENCE</scope>
    <source>
        <strain evidence="16">Acra3RX</strain>
        <tissue evidence="16">Leaf</tissue>
    </source>
</reference>
<evidence type="ECO:0000256" key="6">
    <source>
        <dbReference type="ARBA" id="ARBA00022801"/>
    </source>
</evidence>
<dbReference type="Gene3D" id="3.50.30.30">
    <property type="match status" value="1"/>
</dbReference>
<accession>A0AAE1JPX7</accession>
<dbReference type="InterPro" id="IPR015500">
    <property type="entry name" value="Peptidase_S8_subtilisin-rel"/>
</dbReference>
<evidence type="ECO:0000313" key="16">
    <source>
        <dbReference type="EMBL" id="KAK4274680.1"/>
    </source>
</evidence>
<proteinExistence type="inferred from homology"/>
<dbReference type="FunFam" id="3.30.70.80:FF:000003">
    <property type="entry name" value="Subtilisin-like protease SBT1.9"/>
    <property type="match status" value="1"/>
</dbReference>
<dbReference type="Pfam" id="PF05922">
    <property type="entry name" value="Inhibitor_I9"/>
    <property type="match status" value="1"/>
</dbReference>
<keyword evidence="17" id="KW-1185">Reference proteome</keyword>
<keyword evidence="4 10" id="KW-0645">Protease</keyword>
<evidence type="ECO:0000256" key="1">
    <source>
        <dbReference type="ARBA" id="ARBA00004613"/>
    </source>
</evidence>
<dbReference type="InterPro" id="IPR023828">
    <property type="entry name" value="Peptidase_S8_Ser-AS"/>
</dbReference>
<comment type="caution">
    <text evidence="16">The sequence shown here is derived from an EMBL/GenBank/DDBJ whole genome shotgun (WGS) entry which is preliminary data.</text>
</comment>
<dbReference type="PRINTS" id="PR00723">
    <property type="entry name" value="SUBTILISIN"/>
</dbReference>
<evidence type="ECO:0000256" key="8">
    <source>
        <dbReference type="ARBA" id="ARBA00023180"/>
    </source>
</evidence>
<name>A0AAE1JPX7_9FABA</name>
<comment type="subcellular location">
    <subcellularLocation>
        <location evidence="1">Secreted</location>
    </subcellularLocation>
</comment>
<keyword evidence="7 10" id="KW-0720">Serine protease</keyword>
<dbReference type="PANTHER" id="PTHR10795">
    <property type="entry name" value="PROPROTEIN CONVERTASE SUBTILISIN/KEXIN"/>
    <property type="match status" value="1"/>
</dbReference>
<dbReference type="Pfam" id="PF17766">
    <property type="entry name" value="fn3_6"/>
    <property type="match status" value="1"/>
</dbReference>
<dbReference type="GO" id="GO:0005576">
    <property type="term" value="C:extracellular region"/>
    <property type="evidence" value="ECO:0007669"/>
    <property type="project" value="UniProtKB-SubCell"/>
</dbReference>
<protein>
    <recommendedName>
        <fullName evidence="18">Subtilisin-like protease SBT1.9</fullName>
    </recommendedName>
</protein>
<dbReference type="InterPro" id="IPR036852">
    <property type="entry name" value="Peptidase_S8/S53_dom_sf"/>
</dbReference>
<dbReference type="Gene3D" id="3.40.50.200">
    <property type="entry name" value="Peptidase S8/S53 domain"/>
    <property type="match status" value="1"/>
</dbReference>
<evidence type="ECO:0000256" key="9">
    <source>
        <dbReference type="PIRSR" id="PIRSR615500-1"/>
    </source>
</evidence>
<evidence type="ECO:0000256" key="5">
    <source>
        <dbReference type="ARBA" id="ARBA00022729"/>
    </source>
</evidence>
<feature type="active site" description="Charge relay system" evidence="9 10">
    <location>
        <position position="140"/>
    </location>
</feature>
<evidence type="ECO:0000256" key="3">
    <source>
        <dbReference type="ARBA" id="ARBA00022525"/>
    </source>
</evidence>
<keyword evidence="12" id="KW-1133">Transmembrane helix</keyword>
<feature type="active site" description="Charge relay system" evidence="9 10">
    <location>
        <position position="211"/>
    </location>
</feature>
<evidence type="ECO:0000256" key="7">
    <source>
        <dbReference type="ARBA" id="ARBA00022825"/>
    </source>
</evidence>
<dbReference type="InterPro" id="IPR045051">
    <property type="entry name" value="SBT"/>
</dbReference>
<evidence type="ECO:0000256" key="4">
    <source>
        <dbReference type="ARBA" id="ARBA00022670"/>
    </source>
</evidence>
<organism evidence="16 17">
    <name type="scientific">Acacia crassicarpa</name>
    <name type="common">northern wattle</name>
    <dbReference type="NCBI Taxonomy" id="499986"/>
    <lineage>
        <taxon>Eukaryota</taxon>
        <taxon>Viridiplantae</taxon>
        <taxon>Streptophyta</taxon>
        <taxon>Embryophyta</taxon>
        <taxon>Tracheophyta</taxon>
        <taxon>Spermatophyta</taxon>
        <taxon>Magnoliopsida</taxon>
        <taxon>eudicotyledons</taxon>
        <taxon>Gunneridae</taxon>
        <taxon>Pentapetalae</taxon>
        <taxon>rosids</taxon>
        <taxon>fabids</taxon>
        <taxon>Fabales</taxon>
        <taxon>Fabaceae</taxon>
        <taxon>Caesalpinioideae</taxon>
        <taxon>mimosoid clade</taxon>
        <taxon>Acacieae</taxon>
        <taxon>Acacia</taxon>
    </lineage>
</organism>
<gene>
    <name evidence="16" type="ORF">QN277_017869</name>
</gene>
<dbReference type="InterPro" id="IPR037045">
    <property type="entry name" value="S8pro/Inhibitor_I9_sf"/>
</dbReference>
<dbReference type="Pfam" id="PF00082">
    <property type="entry name" value="Peptidase_S8"/>
    <property type="match status" value="1"/>
</dbReference>
<evidence type="ECO:0000313" key="17">
    <source>
        <dbReference type="Proteomes" id="UP001293593"/>
    </source>
</evidence>
<dbReference type="Proteomes" id="UP001293593">
    <property type="component" value="Unassembled WGS sequence"/>
</dbReference>
<dbReference type="SUPFAM" id="SSF52743">
    <property type="entry name" value="Subtilisin-like"/>
    <property type="match status" value="1"/>
</dbReference>
<dbReference type="PROSITE" id="PS51892">
    <property type="entry name" value="SUBTILASE"/>
    <property type="match status" value="1"/>
</dbReference>
<dbReference type="CDD" id="cd04852">
    <property type="entry name" value="Peptidases_S8_3"/>
    <property type="match status" value="1"/>
</dbReference>
<evidence type="ECO:0000256" key="11">
    <source>
        <dbReference type="SAM" id="MobiDB-lite"/>
    </source>
</evidence>
<dbReference type="EMBL" id="JAWXYG010000004">
    <property type="protein sequence ID" value="KAK4274680.1"/>
    <property type="molecule type" value="Genomic_DNA"/>
</dbReference>
<evidence type="ECO:0000256" key="12">
    <source>
        <dbReference type="SAM" id="Phobius"/>
    </source>
</evidence>